<evidence type="ECO:0000256" key="5">
    <source>
        <dbReference type="ARBA" id="ARBA00022490"/>
    </source>
</evidence>
<dbReference type="GO" id="GO:0140096">
    <property type="term" value="F:catalytic activity, acting on a protein"/>
    <property type="evidence" value="ECO:0007669"/>
    <property type="project" value="UniProtKB-ARBA"/>
</dbReference>
<evidence type="ECO:0000313" key="13">
    <source>
        <dbReference type="Proteomes" id="UP000886757"/>
    </source>
</evidence>
<evidence type="ECO:0000256" key="6">
    <source>
        <dbReference type="ARBA" id="ARBA00022605"/>
    </source>
</evidence>
<evidence type="ECO:0000256" key="2">
    <source>
        <dbReference type="ARBA" id="ARBA00004667"/>
    </source>
</evidence>
<keyword evidence="6 9" id="KW-0028">Amino-acid biosynthesis</keyword>
<comment type="pathway">
    <text evidence="2 9">Amino-acid biosynthesis; L-histidine biosynthesis; L-histidine from 5-phospho-alpha-D-ribose 1-diphosphate: step 1/9.</text>
</comment>
<evidence type="ECO:0000256" key="10">
    <source>
        <dbReference type="PIRSR" id="PIRSR001549-1"/>
    </source>
</evidence>
<dbReference type="PANTHER" id="PTHR43707:SF6">
    <property type="entry name" value="ATP PHOSPHORIBOSYLTRANSFERASE REGULATORY SUBUNIT"/>
    <property type="match status" value="1"/>
</dbReference>
<dbReference type="Gene3D" id="3.30.930.10">
    <property type="entry name" value="Bira Bifunctional Protein, Domain 2"/>
    <property type="match status" value="1"/>
</dbReference>
<dbReference type="GO" id="GO:0000105">
    <property type="term" value="P:L-histidine biosynthetic process"/>
    <property type="evidence" value="ECO:0007669"/>
    <property type="project" value="UniProtKB-UniRule"/>
</dbReference>
<reference evidence="12" key="1">
    <citation type="submission" date="2020-10" db="EMBL/GenBank/DDBJ databases">
        <authorList>
            <person name="Gilroy R."/>
        </authorList>
    </citation>
    <scope>NUCLEOTIDE SEQUENCE</scope>
    <source>
        <strain evidence="12">ChiSjej4B22-8148</strain>
    </source>
</reference>
<name>A0A9D1ADE0_9FIRM</name>
<evidence type="ECO:0000313" key="12">
    <source>
        <dbReference type="EMBL" id="HIR14570.1"/>
    </source>
</evidence>
<dbReference type="PIRSF" id="PIRSF001549">
    <property type="entry name" value="His-tRNA_synth"/>
    <property type="match status" value="1"/>
</dbReference>
<feature type="binding site" evidence="10">
    <location>
        <begin position="273"/>
        <end position="274"/>
    </location>
    <ligand>
        <name>L-histidine</name>
        <dbReference type="ChEBI" id="CHEBI:57595"/>
    </ligand>
</feature>
<dbReference type="InterPro" id="IPR004517">
    <property type="entry name" value="HisZ"/>
</dbReference>
<dbReference type="PROSITE" id="PS50862">
    <property type="entry name" value="AA_TRNA_LIGASE_II"/>
    <property type="match status" value="1"/>
</dbReference>
<dbReference type="Pfam" id="PF13393">
    <property type="entry name" value="tRNA-synt_His"/>
    <property type="match status" value="1"/>
</dbReference>
<keyword evidence="12" id="KW-0808">Transferase</keyword>
<evidence type="ECO:0000259" key="11">
    <source>
        <dbReference type="PROSITE" id="PS50862"/>
    </source>
</evidence>
<dbReference type="EMBL" id="DVGK01000132">
    <property type="protein sequence ID" value="HIR14570.1"/>
    <property type="molecule type" value="Genomic_DNA"/>
</dbReference>
<evidence type="ECO:0000256" key="9">
    <source>
        <dbReference type="HAMAP-Rule" id="MF_00125"/>
    </source>
</evidence>
<feature type="domain" description="Aminoacyl-transfer RNA synthetases class-II family profile" evidence="11">
    <location>
        <begin position="25"/>
        <end position="392"/>
    </location>
</feature>
<protein>
    <recommendedName>
        <fullName evidence="4 9">ATP phosphoribosyltransferase regulatory subunit</fullName>
    </recommendedName>
</protein>
<organism evidence="12 13">
    <name type="scientific">Candidatus Choladousia intestinavium</name>
    <dbReference type="NCBI Taxonomy" id="2840727"/>
    <lineage>
        <taxon>Bacteria</taxon>
        <taxon>Bacillati</taxon>
        <taxon>Bacillota</taxon>
        <taxon>Clostridia</taxon>
        <taxon>Lachnospirales</taxon>
        <taxon>Lachnospiraceae</taxon>
        <taxon>Lachnospiraceae incertae sedis</taxon>
        <taxon>Candidatus Choladousia</taxon>
    </lineage>
</organism>
<dbReference type="CDD" id="cd00773">
    <property type="entry name" value="HisRS-like_core"/>
    <property type="match status" value="1"/>
</dbReference>
<dbReference type="InterPro" id="IPR006195">
    <property type="entry name" value="aa-tRNA-synth_II"/>
</dbReference>
<comment type="caution">
    <text evidence="12">The sequence shown here is derived from an EMBL/GenBank/DDBJ whole genome shotgun (WGS) entry which is preliminary data.</text>
</comment>
<evidence type="ECO:0000256" key="4">
    <source>
        <dbReference type="ARBA" id="ARBA00020397"/>
    </source>
</evidence>
<feature type="binding site" evidence="10">
    <location>
        <position position="128"/>
    </location>
    <ligand>
        <name>L-histidine</name>
        <dbReference type="ChEBI" id="CHEBI:57595"/>
    </ligand>
</feature>
<dbReference type="GO" id="GO:0006427">
    <property type="term" value="P:histidyl-tRNA aminoacylation"/>
    <property type="evidence" value="ECO:0007669"/>
    <property type="project" value="TreeGrafter"/>
</dbReference>
<comment type="subcellular location">
    <subcellularLocation>
        <location evidence="1 9">Cytoplasm</location>
    </subcellularLocation>
</comment>
<reference evidence="12" key="2">
    <citation type="journal article" date="2021" name="PeerJ">
        <title>Extensive microbial diversity within the chicken gut microbiome revealed by metagenomics and culture.</title>
        <authorList>
            <person name="Gilroy R."/>
            <person name="Ravi A."/>
            <person name="Getino M."/>
            <person name="Pursley I."/>
            <person name="Horton D.L."/>
            <person name="Alikhan N.F."/>
            <person name="Baker D."/>
            <person name="Gharbi K."/>
            <person name="Hall N."/>
            <person name="Watson M."/>
            <person name="Adriaenssens E.M."/>
            <person name="Foster-Nyarko E."/>
            <person name="Jarju S."/>
            <person name="Secka A."/>
            <person name="Antonio M."/>
            <person name="Oren A."/>
            <person name="Chaudhuri R.R."/>
            <person name="La Ragione R."/>
            <person name="Hildebrand F."/>
            <person name="Pallen M.J."/>
        </authorList>
    </citation>
    <scope>NUCLEOTIDE SEQUENCE</scope>
    <source>
        <strain evidence="12">ChiSjej4B22-8148</strain>
    </source>
</reference>
<feature type="binding site" evidence="10">
    <location>
        <begin position="80"/>
        <end position="82"/>
    </location>
    <ligand>
        <name>L-histidine</name>
        <dbReference type="ChEBI" id="CHEBI:57595"/>
    </ligand>
</feature>
<comment type="miscellaneous">
    <text evidence="9">This function is generally fulfilled by the C-terminal part of HisG, which is missing in some bacteria such as this one.</text>
</comment>
<dbReference type="PANTHER" id="PTHR43707">
    <property type="entry name" value="HISTIDYL-TRNA SYNTHETASE"/>
    <property type="match status" value="1"/>
</dbReference>
<dbReference type="SUPFAM" id="SSF55681">
    <property type="entry name" value="Class II aaRS and biotin synthetases"/>
    <property type="match status" value="1"/>
</dbReference>
<keyword evidence="7 9" id="KW-0368">Histidine biosynthesis</keyword>
<proteinExistence type="inferred from homology"/>
<comment type="function">
    <text evidence="8 9">Required for the first step of histidine biosynthesis. May allow the feedback regulation of ATP phosphoribosyltransferase activity by histidine.</text>
</comment>
<keyword evidence="5 9" id="KW-0963">Cytoplasm</keyword>
<dbReference type="InterPro" id="IPR004516">
    <property type="entry name" value="HisRS/HisZ"/>
</dbReference>
<comment type="similarity">
    <text evidence="3 9">Belongs to the class-II aminoacyl-tRNA synthetase family. HisZ subfamily.</text>
</comment>
<dbReference type="HAMAP" id="MF_00125">
    <property type="entry name" value="HisZ"/>
    <property type="match status" value="1"/>
</dbReference>
<gene>
    <name evidence="9 12" type="primary">hisZ</name>
    <name evidence="12" type="ORF">IAB31_11685</name>
</gene>
<evidence type="ECO:0000256" key="8">
    <source>
        <dbReference type="ARBA" id="ARBA00025246"/>
    </source>
</evidence>
<dbReference type="InterPro" id="IPR041715">
    <property type="entry name" value="HisRS-like_core"/>
</dbReference>
<dbReference type="Proteomes" id="UP000886757">
    <property type="component" value="Unassembled WGS sequence"/>
</dbReference>
<evidence type="ECO:0000256" key="3">
    <source>
        <dbReference type="ARBA" id="ARBA00005539"/>
    </source>
</evidence>
<dbReference type="GO" id="GO:0004821">
    <property type="term" value="F:histidine-tRNA ligase activity"/>
    <property type="evidence" value="ECO:0007669"/>
    <property type="project" value="TreeGrafter"/>
</dbReference>
<sequence length="392" mass="44647">MRKILHTPEGVRDIYNQECEQKLALQERMHRAIKSYGYRDIETPTFEFFDVFSKEIGTIPSRDLYKFFDREGNTLVLRPDFTPPIARAAAKYYLNDNMAVRLTYLGNAFVNSSSLQGRLKETTQIGAELIGDDSADADAEVVALVIRTLLESGLKEFQISLGHAGFFQALTEEAGFDEEMVGELRRLISNKNTFGVERFLEQWGADDGCKKIFSSLSGLFGGREVLEQARELAAGQKALASLDRLEEIWEILKLYQVEKYVSFDLGMLNRYRYYTGIIFRGYTMGTGDAVVKGGRYDHLLGHFGKDAPSVGFVAVIDQLLVAMNRQKITQPVSVKHCMILYEEEKREEAIRKATELRGEGIETELVYINEKRTREECRRYAQESQCVLVVEL</sequence>
<evidence type="ECO:0000256" key="7">
    <source>
        <dbReference type="ARBA" id="ARBA00023102"/>
    </source>
</evidence>
<dbReference type="GO" id="GO:0016757">
    <property type="term" value="F:glycosyltransferase activity"/>
    <property type="evidence" value="ECO:0007669"/>
    <property type="project" value="UniProtKB-KW"/>
</dbReference>
<dbReference type="InterPro" id="IPR045864">
    <property type="entry name" value="aa-tRNA-synth_II/BPL/LPL"/>
</dbReference>
<dbReference type="AlphaFoldDB" id="A0A9D1ADE0"/>
<dbReference type="NCBIfam" id="TIGR00443">
    <property type="entry name" value="hisZ_biosyn_reg"/>
    <property type="match status" value="1"/>
</dbReference>
<dbReference type="GO" id="GO:0005737">
    <property type="term" value="C:cytoplasm"/>
    <property type="evidence" value="ECO:0007669"/>
    <property type="project" value="UniProtKB-SubCell"/>
</dbReference>
<keyword evidence="12" id="KW-0328">Glycosyltransferase</keyword>
<accession>A0A9D1ADE0</accession>
<feature type="binding site" evidence="10">
    <location>
        <position position="124"/>
    </location>
    <ligand>
        <name>L-histidine</name>
        <dbReference type="ChEBI" id="CHEBI:57595"/>
    </ligand>
</feature>
<comment type="subunit">
    <text evidence="9">Heteromultimer composed of HisG and HisZ subunits.</text>
</comment>
<evidence type="ECO:0000256" key="1">
    <source>
        <dbReference type="ARBA" id="ARBA00004496"/>
    </source>
</evidence>